<dbReference type="Pfam" id="PF08268">
    <property type="entry name" value="FBA_3"/>
    <property type="match status" value="1"/>
</dbReference>
<accession>A0AA88V3N1</accession>
<reference evidence="4" key="1">
    <citation type="submission" date="2022-12" db="EMBL/GenBank/DDBJ databases">
        <title>Draft genome assemblies for two species of Escallonia (Escalloniales).</title>
        <authorList>
            <person name="Chanderbali A."/>
            <person name="Dervinis C."/>
            <person name="Anghel I."/>
            <person name="Soltis D."/>
            <person name="Soltis P."/>
            <person name="Zapata F."/>
        </authorList>
    </citation>
    <scope>NUCLEOTIDE SEQUENCE</scope>
    <source>
        <strain evidence="4">UCBG64.0493</strain>
        <tissue evidence="4">Leaf</tissue>
    </source>
</reference>
<dbReference type="SUPFAM" id="SSF81383">
    <property type="entry name" value="F-box domain"/>
    <property type="match status" value="1"/>
</dbReference>
<feature type="domain" description="F-box" evidence="2">
    <location>
        <begin position="106"/>
        <end position="140"/>
    </location>
</feature>
<keyword evidence="5" id="KW-1185">Reference proteome</keyword>
<dbReference type="InterPro" id="IPR036047">
    <property type="entry name" value="F-box-like_dom_sf"/>
</dbReference>
<evidence type="ECO:0000313" key="5">
    <source>
        <dbReference type="Proteomes" id="UP001188597"/>
    </source>
</evidence>
<dbReference type="NCBIfam" id="TIGR01640">
    <property type="entry name" value="F_box_assoc_1"/>
    <property type="match status" value="1"/>
</dbReference>
<dbReference type="InterPro" id="IPR017451">
    <property type="entry name" value="F-box-assoc_interact_dom"/>
</dbReference>
<dbReference type="InterPro" id="IPR013187">
    <property type="entry name" value="F-box-assoc_dom_typ3"/>
</dbReference>
<comment type="caution">
    <text evidence="4">The sequence shown here is derived from an EMBL/GenBank/DDBJ whole genome shotgun (WGS) entry which is preliminary data.</text>
</comment>
<proteinExistence type="predicted"/>
<gene>
    <name evidence="4" type="ORF">RJ639_022255</name>
</gene>
<evidence type="ECO:0008006" key="6">
    <source>
        <dbReference type="Google" id="ProtNLM"/>
    </source>
</evidence>
<dbReference type="AlphaFoldDB" id="A0AA88V3N1"/>
<dbReference type="Gene3D" id="1.20.1280.50">
    <property type="match status" value="1"/>
</dbReference>
<evidence type="ECO:0000256" key="1">
    <source>
        <dbReference type="SAM" id="MobiDB-lite"/>
    </source>
</evidence>
<organism evidence="4 5">
    <name type="scientific">Escallonia herrerae</name>
    <dbReference type="NCBI Taxonomy" id="1293975"/>
    <lineage>
        <taxon>Eukaryota</taxon>
        <taxon>Viridiplantae</taxon>
        <taxon>Streptophyta</taxon>
        <taxon>Embryophyta</taxon>
        <taxon>Tracheophyta</taxon>
        <taxon>Spermatophyta</taxon>
        <taxon>Magnoliopsida</taxon>
        <taxon>eudicotyledons</taxon>
        <taxon>Gunneridae</taxon>
        <taxon>Pentapetalae</taxon>
        <taxon>asterids</taxon>
        <taxon>campanulids</taxon>
        <taxon>Escalloniales</taxon>
        <taxon>Escalloniaceae</taxon>
        <taxon>Escallonia</taxon>
    </lineage>
</organism>
<dbReference type="Proteomes" id="UP001188597">
    <property type="component" value="Unassembled WGS sequence"/>
</dbReference>
<dbReference type="EMBL" id="JAVXUP010002853">
    <property type="protein sequence ID" value="KAK3001084.1"/>
    <property type="molecule type" value="Genomic_DNA"/>
</dbReference>
<feature type="domain" description="F-box associated beta-propeller type 3" evidence="3">
    <location>
        <begin position="178"/>
        <end position="381"/>
    </location>
</feature>
<dbReference type="InterPro" id="IPR001810">
    <property type="entry name" value="F-box_dom"/>
</dbReference>
<sequence length="422" mass="47474">MSWAEKSANNAQERNVTQQETSMLCATDAGLAVNQRRGRDETHPAVLSSPPLFSSLFLLFSRLASGISEIVKDWLNQEVTDLDDKLLLKGEEDTVIMDAVEHIEGILENIILRLPVESIISCKAVSRNWYRLISRPEFLKLQLSWSKSDLIYLIFPRDEESDIVSEVHLMEDFVVTSEIMLPGFENLCSPRLICSVNGLICCTVDVSPSALIHYEIRICNPITREVLVLPKGCPSAKDPSVGLAFNGDNSEYKIYHFFYDPCDNHCECEIYSSATGSWRGIGTVSECPMVNLCSPNSADHIFVSGKLYWLMSSKEDTETPVSILSVGYNEQFSTINLPYEVTAWSFLIDLEGSLSLVCVDETEIGVDIWVLEDHETSSWSLQGSGELDLENLAYFDSVVAIKREGTNWFNKNYTRKVKEDEQ</sequence>
<evidence type="ECO:0000259" key="3">
    <source>
        <dbReference type="Pfam" id="PF08268"/>
    </source>
</evidence>
<feature type="region of interest" description="Disordered" evidence="1">
    <location>
        <begin position="1"/>
        <end position="20"/>
    </location>
</feature>
<evidence type="ECO:0000259" key="2">
    <source>
        <dbReference type="Pfam" id="PF00646"/>
    </source>
</evidence>
<dbReference type="PANTHER" id="PTHR31672">
    <property type="entry name" value="BNACNNG10540D PROTEIN"/>
    <property type="match status" value="1"/>
</dbReference>
<feature type="compositionally biased region" description="Polar residues" evidence="1">
    <location>
        <begin position="7"/>
        <end position="20"/>
    </location>
</feature>
<dbReference type="Pfam" id="PF00646">
    <property type="entry name" value="F-box"/>
    <property type="match status" value="1"/>
</dbReference>
<name>A0AA88V3N1_9ASTE</name>
<dbReference type="InterPro" id="IPR050796">
    <property type="entry name" value="SCF_F-box_component"/>
</dbReference>
<protein>
    <recommendedName>
        <fullName evidence="6">F-box domain-containing protein</fullName>
    </recommendedName>
</protein>
<evidence type="ECO:0000313" key="4">
    <source>
        <dbReference type="EMBL" id="KAK3001084.1"/>
    </source>
</evidence>